<dbReference type="SUPFAM" id="SSF55486">
    <property type="entry name" value="Metalloproteases ('zincins'), catalytic domain"/>
    <property type="match status" value="1"/>
</dbReference>
<dbReference type="CDD" id="cd09601">
    <property type="entry name" value="M1_APN-Q_like"/>
    <property type="match status" value="1"/>
</dbReference>
<dbReference type="GO" id="GO:0006508">
    <property type="term" value="P:proteolysis"/>
    <property type="evidence" value="ECO:0007669"/>
    <property type="project" value="UniProtKB-KW"/>
</dbReference>
<dbReference type="GO" id="GO:0043171">
    <property type="term" value="P:peptide catabolic process"/>
    <property type="evidence" value="ECO:0007669"/>
    <property type="project" value="TreeGrafter"/>
</dbReference>
<dbReference type="Pfam" id="PF01433">
    <property type="entry name" value="Peptidase_M1"/>
    <property type="match status" value="1"/>
</dbReference>
<evidence type="ECO:0000256" key="10">
    <source>
        <dbReference type="ARBA" id="ARBA00022968"/>
    </source>
</evidence>
<dbReference type="InterPro" id="IPR050344">
    <property type="entry name" value="Peptidase_M1_aminopeptidases"/>
</dbReference>
<keyword evidence="7 17" id="KW-0479">Metal-binding</keyword>
<dbReference type="FunFam" id="2.60.40.1910:FF:000006">
    <property type="entry name" value="Aminopeptidase"/>
    <property type="match status" value="1"/>
</dbReference>
<evidence type="ECO:0000256" key="9">
    <source>
        <dbReference type="ARBA" id="ARBA00022833"/>
    </source>
</evidence>
<evidence type="ECO:0000256" key="5">
    <source>
        <dbReference type="ARBA" id="ARBA00022670"/>
    </source>
</evidence>
<keyword evidence="14" id="KW-1015">Disulfide bond</keyword>
<keyword evidence="12" id="KW-0482">Metalloprotease</keyword>
<comment type="similarity">
    <text evidence="3">Belongs to the peptidase M1 family.</text>
</comment>
<keyword evidence="5" id="KW-0645">Protease</keyword>
<dbReference type="AlphaFoldDB" id="A0A9W3ABD8"/>
<keyword evidence="4" id="KW-1003">Cell membrane</keyword>
<evidence type="ECO:0000256" key="7">
    <source>
        <dbReference type="ARBA" id="ARBA00022723"/>
    </source>
</evidence>
<dbReference type="InterPro" id="IPR027268">
    <property type="entry name" value="Peptidase_M4/M1_CTD_sf"/>
</dbReference>
<keyword evidence="15" id="KW-0325">Glycoprotein</keyword>
<dbReference type="OMA" id="NIRWRRD"/>
<feature type="transmembrane region" description="Helical" evidence="19">
    <location>
        <begin position="31"/>
        <end position="55"/>
    </location>
</feature>
<dbReference type="GO" id="GO:0070006">
    <property type="term" value="F:metalloaminopeptidase activity"/>
    <property type="evidence" value="ECO:0007669"/>
    <property type="project" value="TreeGrafter"/>
</dbReference>
<dbReference type="Pfam" id="PF11838">
    <property type="entry name" value="ERAP1_C"/>
    <property type="match status" value="1"/>
</dbReference>
<evidence type="ECO:0000313" key="23">
    <source>
        <dbReference type="Proteomes" id="UP001165740"/>
    </source>
</evidence>
<evidence type="ECO:0000259" key="22">
    <source>
        <dbReference type="Pfam" id="PF17900"/>
    </source>
</evidence>
<reference evidence="24" key="1">
    <citation type="submission" date="2025-08" db="UniProtKB">
        <authorList>
            <consortium name="RefSeq"/>
        </authorList>
    </citation>
    <scope>IDENTIFICATION</scope>
</reference>
<keyword evidence="10" id="KW-0735">Signal-anchor</keyword>
<dbReference type="FunFam" id="1.10.390.10:FF:000016">
    <property type="entry name" value="Glutamyl aminopeptidase"/>
    <property type="match status" value="1"/>
</dbReference>
<evidence type="ECO:0000256" key="11">
    <source>
        <dbReference type="ARBA" id="ARBA00022989"/>
    </source>
</evidence>
<evidence type="ECO:0000256" key="19">
    <source>
        <dbReference type="SAM" id="Phobius"/>
    </source>
</evidence>
<dbReference type="GO" id="GO:0008270">
    <property type="term" value="F:zinc ion binding"/>
    <property type="evidence" value="ECO:0007669"/>
    <property type="project" value="InterPro"/>
</dbReference>
<feature type="domain" description="Peptidase M1 membrane alanine aminopeptidase" evidence="20">
    <location>
        <begin position="380"/>
        <end position="601"/>
    </location>
</feature>
<dbReference type="OrthoDB" id="510539at2759"/>
<evidence type="ECO:0000256" key="17">
    <source>
        <dbReference type="PIRSR" id="PIRSR634016-3"/>
    </source>
</evidence>
<organism evidence="23 24">
    <name type="scientific">Biomphalaria glabrata</name>
    <name type="common">Bloodfluke planorb</name>
    <name type="synonym">Freshwater snail</name>
    <dbReference type="NCBI Taxonomy" id="6526"/>
    <lineage>
        <taxon>Eukaryota</taxon>
        <taxon>Metazoa</taxon>
        <taxon>Spiralia</taxon>
        <taxon>Lophotrochozoa</taxon>
        <taxon>Mollusca</taxon>
        <taxon>Gastropoda</taxon>
        <taxon>Heterobranchia</taxon>
        <taxon>Euthyneura</taxon>
        <taxon>Panpulmonata</taxon>
        <taxon>Hygrophila</taxon>
        <taxon>Lymnaeoidea</taxon>
        <taxon>Planorbidae</taxon>
        <taxon>Biomphalaria</taxon>
    </lineage>
</organism>
<evidence type="ECO:0000256" key="18">
    <source>
        <dbReference type="PIRSR" id="PIRSR634016-4"/>
    </source>
</evidence>
<dbReference type="GO" id="GO:0005737">
    <property type="term" value="C:cytoplasm"/>
    <property type="evidence" value="ECO:0007669"/>
    <property type="project" value="TreeGrafter"/>
</dbReference>
<dbReference type="Gene3D" id="1.10.390.10">
    <property type="entry name" value="Neutral Protease Domain 2"/>
    <property type="match status" value="1"/>
</dbReference>
<evidence type="ECO:0000256" key="4">
    <source>
        <dbReference type="ARBA" id="ARBA00022475"/>
    </source>
</evidence>
<dbReference type="Gene3D" id="1.25.50.20">
    <property type="match status" value="1"/>
</dbReference>
<gene>
    <name evidence="24" type="primary">LOC106075181</name>
</gene>
<dbReference type="GO" id="GO:0005886">
    <property type="term" value="C:plasma membrane"/>
    <property type="evidence" value="ECO:0007669"/>
    <property type="project" value="UniProtKB-SubCell"/>
</dbReference>
<dbReference type="SUPFAM" id="SSF63737">
    <property type="entry name" value="Leukotriene A4 hydrolase N-terminal domain"/>
    <property type="match status" value="1"/>
</dbReference>
<dbReference type="RefSeq" id="XP_055884616.1">
    <property type="nucleotide sequence ID" value="XM_056028641.1"/>
</dbReference>
<evidence type="ECO:0000256" key="12">
    <source>
        <dbReference type="ARBA" id="ARBA00023049"/>
    </source>
</evidence>
<evidence type="ECO:0000256" key="3">
    <source>
        <dbReference type="ARBA" id="ARBA00010136"/>
    </source>
</evidence>
<keyword evidence="11 19" id="KW-1133">Transmembrane helix</keyword>
<feature type="site" description="Transition state stabilizer" evidence="18">
    <location>
        <position position="537"/>
    </location>
</feature>
<evidence type="ECO:0000259" key="20">
    <source>
        <dbReference type="Pfam" id="PF01433"/>
    </source>
</evidence>
<keyword evidence="23" id="KW-1185">Reference proteome</keyword>
<dbReference type="PANTHER" id="PTHR11533:SF294">
    <property type="entry name" value="THYROTROPIN-RELEASING HORMONE-DEGRADING ECTOENZYME"/>
    <property type="match status" value="1"/>
</dbReference>
<evidence type="ECO:0000256" key="14">
    <source>
        <dbReference type="ARBA" id="ARBA00023157"/>
    </source>
</evidence>
<dbReference type="PRINTS" id="PR00756">
    <property type="entry name" value="ALADIPTASE"/>
</dbReference>
<feature type="active site" description="Proton acceptor" evidence="16">
    <location>
        <position position="453"/>
    </location>
</feature>
<keyword evidence="6 19" id="KW-0812">Transmembrane</keyword>
<accession>A0A9W3ABD8</accession>
<evidence type="ECO:0000256" key="1">
    <source>
        <dbReference type="ARBA" id="ARBA00004236"/>
    </source>
</evidence>
<dbReference type="InterPro" id="IPR014782">
    <property type="entry name" value="Peptidase_M1_dom"/>
</dbReference>
<feature type="binding site" evidence="17">
    <location>
        <position position="452"/>
    </location>
    <ligand>
        <name>Zn(2+)</name>
        <dbReference type="ChEBI" id="CHEBI:29105"/>
        <note>catalytic</note>
    </ligand>
</feature>
<dbReference type="InterPro" id="IPR024571">
    <property type="entry name" value="ERAP1-like_C_dom"/>
</dbReference>
<evidence type="ECO:0000256" key="13">
    <source>
        <dbReference type="ARBA" id="ARBA00023136"/>
    </source>
</evidence>
<protein>
    <submittedName>
        <fullName evidence="24">Aminopeptidase N-like</fullName>
    </submittedName>
</protein>
<sequence>MSAKKLESTDVCDSQLDLLARPNDRSRCHMYALAGFVFFILVATGAFCVCVVIYFTGGYREMVNRYDPETVSGERSDCLRLASQGYKELCEKCPALNISLKGLHMKRQAVPCLPLVDNSASSTPSFNIQQTPTVTPKLTNYRIPTSLYPTHYNIEIQTYIAGDNSANFFFKGHVKIWLRCDEPSDNVTLHLNGLTVDYSSLGFYSKDLDHSSPNYTDWSADKKRNFFILNLDDFTEAGKTYVIEMSYTSPFSKELNGFYLSSYKGKNKIHYQAVTQFQPTDARKAFPCFDEPAIKSTFNVTLIRPSEFTSISNMPLIGNSTTFMEDGVTYVKDVYAQTKKMSTYLLAFVVSDFSYVQTTTKDGVLCRAWAREEEVSNTAYALNITTQGLAFFEELFGVSFPLPKLDMIALPDFAAAGMENWGLMTFREWIMLYTKGVTSTAYQQIVALYVSHELAHQWFGDLVTPSWWDDLWLNEGFSYYMMYLGADHAHPEWSIFESFATYVQEALAKDGMVSSHPIYVPVGHTDEIFAIFDTISYVKGAAVIRMMKHFLGDETFTKGMTLYLTSNQYSDASHDDLWASLTEQVILDNKTLDVKEVMDTWILQMNYPLVTVTRDDNSNATLRVRQERFLLNRNAADPGTYTSPFNYTWNIPLTFASSLTLNFDPTDEDVYWLWKDEESKSISYGDLAPSDSDMSWFICNVDLIGFYRVNYDLSNWQALAKQLKTDHSVIPIVNRLQLINDAWNLYKSGYLELETAFLIMEYLEHEKENLPWTVATTELGYIGRMLTLTPAYGRFQAFMRKLVKTPFQNYGLNFSGVSPSEHSKGVLIAGLACVYQVPECIDAVKSLYKTWMDNPKINLISPNIRTLVYCRAIAAGGLEEWNFAFKMYKETDVASEKSNLLTALSCTNEPWILINYLNILLEDNSPFPKQDSPIVVISASNRPLGRFITWHFLRENFEQLKYLVAETFHWGNVILSVTESFNTKTQLEELRSFKASREGQFDSGQTAIIQAIENAETNVKWMKRNFKRISAWLSAHTI</sequence>
<dbReference type="FunFam" id="1.25.50.20:FF:000001">
    <property type="entry name" value="Aminopeptidase"/>
    <property type="match status" value="1"/>
</dbReference>
<evidence type="ECO:0000259" key="21">
    <source>
        <dbReference type="Pfam" id="PF11838"/>
    </source>
</evidence>
<dbReference type="FunFam" id="2.60.40.1730:FF:000012">
    <property type="entry name" value="Aminopeptidase N"/>
    <property type="match status" value="1"/>
</dbReference>
<dbReference type="PANTHER" id="PTHR11533">
    <property type="entry name" value="PROTEASE M1 ZINC METALLOPROTEASE"/>
    <property type="match status" value="1"/>
</dbReference>
<dbReference type="InterPro" id="IPR045357">
    <property type="entry name" value="Aminopeptidase_N-like_N"/>
</dbReference>
<feature type="binding site" evidence="17">
    <location>
        <position position="475"/>
    </location>
    <ligand>
        <name>Zn(2+)</name>
        <dbReference type="ChEBI" id="CHEBI:29105"/>
        <note>catalytic</note>
    </ligand>
</feature>
<keyword evidence="8" id="KW-0378">Hydrolase</keyword>
<evidence type="ECO:0000256" key="2">
    <source>
        <dbReference type="ARBA" id="ARBA00004606"/>
    </source>
</evidence>
<comment type="cofactor">
    <cofactor evidence="17">
        <name>Zn(2+)</name>
        <dbReference type="ChEBI" id="CHEBI:29105"/>
    </cofactor>
    <text evidence="17">Binds 1 zinc ion per subunit.</text>
</comment>
<comment type="subcellular location">
    <subcellularLocation>
        <location evidence="1">Cell membrane</location>
    </subcellularLocation>
    <subcellularLocation>
        <location evidence="2">Membrane</location>
        <topology evidence="2">Single-pass type II membrane protein</topology>
    </subcellularLocation>
</comment>
<keyword evidence="9 17" id="KW-0862">Zinc</keyword>
<dbReference type="InterPro" id="IPR001930">
    <property type="entry name" value="Peptidase_M1"/>
</dbReference>
<feature type="domain" description="Aminopeptidase N-like N-terminal" evidence="22">
    <location>
        <begin position="149"/>
        <end position="345"/>
    </location>
</feature>
<feature type="binding site" evidence="17">
    <location>
        <position position="456"/>
    </location>
    <ligand>
        <name>Zn(2+)</name>
        <dbReference type="ChEBI" id="CHEBI:29105"/>
        <note>catalytic</note>
    </ligand>
</feature>
<keyword evidence="13 19" id="KW-0472">Membrane</keyword>
<evidence type="ECO:0000313" key="24">
    <source>
        <dbReference type="RefSeq" id="XP_055884616.1"/>
    </source>
</evidence>
<dbReference type="Pfam" id="PF17900">
    <property type="entry name" value="Peptidase_M1_N"/>
    <property type="match status" value="1"/>
</dbReference>
<evidence type="ECO:0000256" key="16">
    <source>
        <dbReference type="PIRSR" id="PIRSR634016-1"/>
    </source>
</evidence>
<dbReference type="InterPro" id="IPR042097">
    <property type="entry name" value="Aminopeptidase_N-like_N_sf"/>
</dbReference>
<evidence type="ECO:0000256" key="6">
    <source>
        <dbReference type="ARBA" id="ARBA00022692"/>
    </source>
</evidence>
<dbReference type="GO" id="GO:0005615">
    <property type="term" value="C:extracellular space"/>
    <property type="evidence" value="ECO:0007669"/>
    <property type="project" value="TreeGrafter"/>
</dbReference>
<dbReference type="GeneID" id="106075181"/>
<dbReference type="InterPro" id="IPR034016">
    <property type="entry name" value="M1_APN-typ"/>
</dbReference>
<dbReference type="Proteomes" id="UP001165740">
    <property type="component" value="Chromosome 5"/>
</dbReference>
<feature type="domain" description="ERAP1-like C-terminal" evidence="21">
    <location>
        <begin position="696"/>
        <end position="1016"/>
    </location>
</feature>
<dbReference type="Gene3D" id="2.60.40.1910">
    <property type="match status" value="1"/>
</dbReference>
<evidence type="ECO:0000256" key="15">
    <source>
        <dbReference type="ARBA" id="ARBA00023180"/>
    </source>
</evidence>
<dbReference type="Gene3D" id="2.60.40.1730">
    <property type="entry name" value="tricorn interacting facor f3 domain"/>
    <property type="match status" value="1"/>
</dbReference>
<proteinExistence type="inferred from homology"/>
<name>A0A9W3ABD8_BIOGL</name>
<evidence type="ECO:0000256" key="8">
    <source>
        <dbReference type="ARBA" id="ARBA00022801"/>
    </source>
</evidence>
<dbReference type="GO" id="GO:0042277">
    <property type="term" value="F:peptide binding"/>
    <property type="evidence" value="ECO:0007669"/>
    <property type="project" value="TreeGrafter"/>
</dbReference>